<reference evidence="1 2" key="2">
    <citation type="journal article" date="2015" name="Stand. Genomic Sci.">
        <title>High quality draft genomic sequence of Flavobacterium enshiense DK69(T) and comparison among Flavobacterium genomes.</title>
        <authorList>
            <person name="Zeng Z."/>
            <person name="Chen C."/>
            <person name="Du H."/>
            <person name="Wang G."/>
            <person name="Li M."/>
        </authorList>
    </citation>
    <scope>NUCLEOTIDE SEQUENCE [LARGE SCALE GENOMIC DNA]</scope>
    <source>
        <strain evidence="1 2">DK69</strain>
    </source>
</reference>
<dbReference type="STRING" id="1107311.Q767_15785"/>
<dbReference type="EMBL" id="JRLZ01000034">
    <property type="protein sequence ID" value="KGO92024.1"/>
    <property type="molecule type" value="Genomic_DNA"/>
</dbReference>
<comment type="caution">
    <text evidence="1">The sequence shown here is derived from an EMBL/GenBank/DDBJ whole genome shotgun (WGS) entry which is preliminary data.</text>
</comment>
<dbReference type="OrthoDB" id="9799912at2"/>
<dbReference type="PATRIC" id="fig|1107311.5.peg.2169"/>
<dbReference type="GO" id="GO:0004519">
    <property type="term" value="F:endonuclease activity"/>
    <property type="evidence" value="ECO:0007669"/>
    <property type="project" value="InterPro"/>
</dbReference>
<dbReference type="GO" id="GO:0110001">
    <property type="term" value="C:toxin-antitoxin complex"/>
    <property type="evidence" value="ECO:0007669"/>
    <property type="project" value="InterPro"/>
</dbReference>
<sequence length="97" mass="11678">MRVIAKKILRDFWEIHADCEQQLKSWFQEASKAEWKNPNEIKLDYPSASILNDNRVVFNIKGNNYRLIVKLNYDYQMIWIRFIGTHAEYDKINANEI</sequence>
<reference evidence="2" key="1">
    <citation type="submission" date="2013-09" db="EMBL/GenBank/DDBJ databases">
        <authorList>
            <person name="Zeng Z."/>
            <person name="Chen C."/>
        </authorList>
    </citation>
    <scope>NUCLEOTIDE SEQUENCE [LARGE SCALE GENOMIC DNA]</scope>
    <source>
        <strain evidence="2">DK69</strain>
    </source>
</reference>
<proteinExistence type="predicted"/>
<dbReference type="AlphaFoldDB" id="A0A0A2MI86"/>
<protein>
    <submittedName>
        <fullName evidence="1">Toxin RelE</fullName>
    </submittedName>
</protein>
<dbReference type="InterPro" id="IPR018669">
    <property type="entry name" value="Toxin_HigB"/>
</dbReference>
<gene>
    <name evidence="1" type="ORF">Q767_15785</name>
</gene>
<organism evidence="1 2">
    <name type="scientific">Flavobacterium enshiense DK69</name>
    <dbReference type="NCBI Taxonomy" id="1107311"/>
    <lineage>
        <taxon>Bacteria</taxon>
        <taxon>Pseudomonadati</taxon>
        <taxon>Bacteroidota</taxon>
        <taxon>Flavobacteriia</taxon>
        <taxon>Flavobacteriales</taxon>
        <taxon>Flavobacteriaceae</taxon>
        <taxon>Flavobacterium</taxon>
    </lineage>
</organism>
<dbReference type="RefSeq" id="WP_035630995.1">
    <property type="nucleotide sequence ID" value="NZ_AVCS01000032.1"/>
</dbReference>
<dbReference type="Pfam" id="PF09907">
    <property type="entry name" value="HigB_toxin"/>
    <property type="match status" value="1"/>
</dbReference>
<dbReference type="GO" id="GO:0003723">
    <property type="term" value="F:RNA binding"/>
    <property type="evidence" value="ECO:0007669"/>
    <property type="project" value="InterPro"/>
</dbReference>
<name>A0A0A2MI86_9FLAO</name>
<keyword evidence="2" id="KW-1185">Reference proteome</keyword>
<accession>A0A0A2MI86</accession>
<evidence type="ECO:0000313" key="1">
    <source>
        <dbReference type="EMBL" id="KGO92024.1"/>
    </source>
</evidence>
<dbReference type="eggNOG" id="COG4680">
    <property type="taxonomic scope" value="Bacteria"/>
</dbReference>
<evidence type="ECO:0000313" key="2">
    <source>
        <dbReference type="Proteomes" id="UP000030149"/>
    </source>
</evidence>
<dbReference type="Proteomes" id="UP000030149">
    <property type="component" value="Unassembled WGS sequence"/>
</dbReference>